<evidence type="ECO:0008006" key="8">
    <source>
        <dbReference type="Google" id="ProtNLM"/>
    </source>
</evidence>
<protein>
    <recommendedName>
        <fullName evidence="8">5'-Nucleotidase C-terminal domain-containing protein</fullName>
    </recommendedName>
</protein>
<dbReference type="Pfam" id="PF02872">
    <property type="entry name" value="5_nucleotid_C"/>
    <property type="match status" value="1"/>
</dbReference>
<dbReference type="InterPro" id="IPR006179">
    <property type="entry name" value="5_nucleotidase/apyrase"/>
</dbReference>
<evidence type="ECO:0000259" key="5">
    <source>
        <dbReference type="Pfam" id="PF02872"/>
    </source>
</evidence>
<feature type="domain" description="5'-Nucleotidase C-terminal" evidence="5">
    <location>
        <begin position="349"/>
        <end position="519"/>
    </location>
</feature>
<dbReference type="InterPro" id="IPR008334">
    <property type="entry name" value="5'-Nucleotdase_C"/>
</dbReference>
<proteinExistence type="inferred from homology"/>
<accession>A0A0C2YHN8</accession>
<comment type="similarity">
    <text evidence="1 3">Belongs to the 5'-nucleotidase family.</text>
</comment>
<feature type="domain" description="Calcineurin-like phosphoesterase" evidence="4">
    <location>
        <begin position="6"/>
        <end position="238"/>
    </location>
</feature>
<dbReference type="PRINTS" id="PR01607">
    <property type="entry name" value="APYRASEFAMLY"/>
</dbReference>
<dbReference type="GO" id="GO:0016787">
    <property type="term" value="F:hydrolase activity"/>
    <property type="evidence" value="ECO:0007669"/>
    <property type="project" value="UniProtKB-KW"/>
</dbReference>
<dbReference type="AlphaFoldDB" id="A0A0C2YHN8"/>
<dbReference type="InterPro" id="IPR036907">
    <property type="entry name" value="5'-Nucleotdase_C_sf"/>
</dbReference>
<dbReference type="GO" id="GO:0009166">
    <property type="term" value="P:nucleotide catabolic process"/>
    <property type="evidence" value="ECO:0007669"/>
    <property type="project" value="InterPro"/>
</dbReference>
<name>A0A0C2YHN8_HEBCY</name>
<dbReference type="HOGENOM" id="CLU_005854_1_1_1"/>
<dbReference type="Gene3D" id="3.60.21.10">
    <property type="match status" value="1"/>
</dbReference>
<evidence type="ECO:0000313" key="7">
    <source>
        <dbReference type="Proteomes" id="UP000053424"/>
    </source>
</evidence>
<keyword evidence="2" id="KW-0732">Signal</keyword>
<keyword evidence="3" id="KW-0547">Nucleotide-binding</keyword>
<sequence>MISSLSILHFNDVYRVTPQKISKSETIDVTQFAALADDLRDRWAQRPDGKRDGLFLFSGDVFSPSVESSVTRGSHMVPVLNELSLDVSVTGNHDFDFGYPHLSKLLKDSNFPWLLSNIIDTTTSQVPEHLHKYVVIERAGTRIGFIGLVEKEWISTVSAWPPQFVYQSMKDTGIELSKLLRDPDGDHRCDLIIALTHSRVDIILAKDLFAFSPSAQKTTSIASQHGVDLILGGHDHIYVASQGVTSWENFDVEERVLGAESDNGDILVIKSGTDFRDLSEINLKLASTPNGSIRTRVITEISGKRHIIGPSLRSSESMTALLKDSLSNISSALKAPLCKTTVMIDVRSYYIRVAESPIANWLADIARHAYDDALCLKGCGGCDGVLFCAGTFRGDSTYGPGIITIGDILEILPFEDSIVVLEIDGATLWDALESSLKTWPAQEGRFPAISGFRVSWDSRREPGNRVLGIWLLKPRVENNNVGNSLFEEEPISREIGTRKYKIMTREYMAQGHDGFEALTRGKPIVDDECGSMLSVIVRQYLLASQFVNKVIRLKASDAPFVNSKTRERLDVLGTESKKEKESQLDKAAKLWRHATTLAIHHGRSIAHYQNHFKISVTEHLSEVDAFDGEHARKKLACTPASGDENDNLLLVTPEVDGRLKDEGRPST</sequence>
<reference evidence="6 7" key="1">
    <citation type="submission" date="2014-04" db="EMBL/GenBank/DDBJ databases">
        <authorList>
            <consortium name="DOE Joint Genome Institute"/>
            <person name="Kuo A."/>
            <person name="Gay G."/>
            <person name="Dore J."/>
            <person name="Kohler A."/>
            <person name="Nagy L.G."/>
            <person name="Floudas D."/>
            <person name="Copeland A."/>
            <person name="Barry K.W."/>
            <person name="Cichocki N."/>
            <person name="Veneault-Fourrey C."/>
            <person name="LaButti K."/>
            <person name="Lindquist E.A."/>
            <person name="Lipzen A."/>
            <person name="Lundell T."/>
            <person name="Morin E."/>
            <person name="Murat C."/>
            <person name="Sun H."/>
            <person name="Tunlid A."/>
            <person name="Henrissat B."/>
            <person name="Grigoriev I.V."/>
            <person name="Hibbett D.S."/>
            <person name="Martin F."/>
            <person name="Nordberg H.P."/>
            <person name="Cantor M.N."/>
            <person name="Hua S.X."/>
        </authorList>
    </citation>
    <scope>NUCLEOTIDE SEQUENCE [LARGE SCALE GENOMIC DNA]</scope>
    <source>
        <strain evidence="7">h7</strain>
    </source>
</reference>
<organism evidence="6 7">
    <name type="scientific">Hebeloma cylindrosporum</name>
    <dbReference type="NCBI Taxonomy" id="76867"/>
    <lineage>
        <taxon>Eukaryota</taxon>
        <taxon>Fungi</taxon>
        <taxon>Dikarya</taxon>
        <taxon>Basidiomycota</taxon>
        <taxon>Agaricomycotina</taxon>
        <taxon>Agaricomycetes</taxon>
        <taxon>Agaricomycetidae</taxon>
        <taxon>Agaricales</taxon>
        <taxon>Agaricineae</taxon>
        <taxon>Hymenogastraceae</taxon>
        <taxon>Hebeloma</taxon>
    </lineage>
</organism>
<dbReference type="Pfam" id="PF00149">
    <property type="entry name" value="Metallophos"/>
    <property type="match status" value="1"/>
</dbReference>
<dbReference type="SUPFAM" id="SSF55816">
    <property type="entry name" value="5'-nucleotidase (syn. UDP-sugar hydrolase), C-terminal domain"/>
    <property type="match status" value="1"/>
</dbReference>
<dbReference type="Gene3D" id="3.90.780.10">
    <property type="entry name" value="5'-Nucleotidase, C-terminal domain"/>
    <property type="match status" value="1"/>
</dbReference>
<dbReference type="PANTHER" id="PTHR11575">
    <property type="entry name" value="5'-NUCLEOTIDASE-RELATED"/>
    <property type="match status" value="1"/>
</dbReference>
<dbReference type="STRING" id="686832.A0A0C2YHN8"/>
<evidence type="ECO:0000313" key="6">
    <source>
        <dbReference type="EMBL" id="KIM49303.1"/>
    </source>
</evidence>
<evidence type="ECO:0000256" key="2">
    <source>
        <dbReference type="ARBA" id="ARBA00022729"/>
    </source>
</evidence>
<dbReference type="EMBL" id="KN831768">
    <property type="protein sequence ID" value="KIM49303.1"/>
    <property type="molecule type" value="Genomic_DNA"/>
</dbReference>
<evidence type="ECO:0000259" key="4">
    <source>
        <dbReference type="Pfam" id="PF00149"/>
    </source>
</evidence>
<evidence type="ECO:0000256" key="3">
    <source>
        <dbReference type="RuleBase" id="RU362119"/>
    </source>
</evidence>
<keyword evidence="7" id="KW-1185">Reference proteome</keyword>
<dbReference type="SUPFAM" id="SSF56300">
    <property type="entry name" value="Metallo-dependent phosphatases"/>
    <property type="match status" value="1"/>
</dbReference>
<keyword evidence="3" id="KW-0378">Hydrolase</keyword>
<dbReference type="Proteomes" id="UP000053424">
    <property type="component" value="Unassembled WGS sequence"/>
</dbReference>
<gene>
    <name evidence="6" type="ORF">M413DRAFT_15418</name>
</gene>
<evidence type="ECO:0000256" key="1">
    <source>
        <dbReference type="ARBA" id="ARBA00006654"/>
    </source>
</evidence>
<dbReference type="InterPro" id="IPR004843">
    <property type="entry name" value="Calcineurin-like_PHP"/>
</dbReference>
<dbReference type="OrthoDB" id="10252235at2759"/>
<dbReference type="InterPro" id="IPR029052">
    <property type="entry name" value="Metallo-depent_PP-like"/>
</dbReference>
<dbReference type="PANTHER" id="PTHR11575:SF48">
    <property type="entry name" value="5'-NUCLEOTIDASE"/>
    <property type="match status" value="1"/>
</dbReference>
<reference evidence="7" key="2">
    <citation type="submission" date="2015-01" db="EMBL/GenBank/DDBJ databases">
        <title>Evolutionary Origins and Diversification of the Mycorrhizal Mutualists.</title>
        <authorList>
            <consortium name="DOE Joint Genome Institute"/>
            <consortium name="Mycorrhizal Genomics Consortium"/>
            <person name="Kohler A."/>
            <person name="Kuo A."/>
            <person name="Nagy L.G."/>
            <person name="Floudas D."/>
            <person name="Copeland A."/>
            <person name="Barry K.W."/>
            <person name="Cichocki N."/>
            <person name="Veneault-Fourrey C."/>
            <person name="LaButti K."/>
            <person name="Lindquist E.A."/>
            <person name="Lipzen A."/>
            <person name="Lundell T."/>
            <person name="Morin E."/>
            <person name="Murat C."/>
            <person name="Riley R."/>
            <person name="Ohm R."/>
            <person name="Sun H."/>
            <person name="Tunlid A."/>
            <person name="Henrissat B."/>
            <person name="Grigoriev I.V."/>
            <person name="Hibbett D.S."/>
            <person name="Martin F."/>
        </authorList>
    </citation>
    <scope>NUCLEOTIDE SEQUENCE [LARGE SCALE GENOMIC DNA]</scope>
    <source>
        <strain evidence="7">h7</strain>
    </source>
</reference>
<dbReference type="GO" id="GO:0000166">
    <property type="term" value="F:nucleotide binding"/>
    <property type="evidence" value="ECO:0007669"/>
    <property type="project" value="UniProtKB-KW"/>
</dbReference>